<feature type="domain" description="Sulfotransferase" evidence="3">
    <location>
        <begin position="35"/>
        <end position="269"/>
    </location>
</feature>
<keyword evidence="2" id="KW-0808">Transferase</keyword>
<dbReference type="InterPro" id="IPR027417">
    <property type="entry name" value="P-loop_NTPase"/>
</dbReference>
<evidence type="ECO:0000313" key="4">
    <source>
        <dbReference type="EnsemblMetazoa" id="G4352.9:cds"/>
    </source>
</evidence>
<dbReference type="EnsemblMetazoa" id="G4352.3">
    <property type="protein sequence ID" value="G4352.3:cds"/>
    <property type="gene ID" value="G4352"/>
</dbReference>
<accession>A0A8W8N4U5</accession>
<evidence type="ECO:0000256" key="1">
    <source>
        <dbReference type="ARBA" id="ARBA00005771"/>
    </source>
</evidence>
<keyword evidence="5" id="KW-1185">Reference proteome</keyword>
<sequence length="276" mass="32022">MATLRVGDLVLPSFPPFVKDARKHISDIENFPTRKDDILLFNYPKSGNHWLNEIIPRLLHNKLDSDHLLVKTFLDYVEDLESINSIPSPRVITSHLPPRHLPKDHIKNGGKIVHIIRNPKDVALAAFHHYKQDPFASEVLGVSKDLSAFLDLFLKGETLYGSWFDREREWEEAAKKNPDNLLVIYYEDLKQNGMESMKKFATFLGTSSDPDFLQSVYDTCTIEEVKKRKTTPFDNILLRKGVVGDWRSNFTESDNEKFDQVYKEKMKDSKLKIRFV</sequence>
<dbReference type="PANTHER" id="PTHR11783">
    <property type="entry name" value="SULFOTRANSFERASE SULT"/>
    <property type="match status" value="1"/>
</dbReference>
<dbReference type="Proteomes" id="UP000005408">
    <property type="component" value="Unassembled WGS sequence"/>
</dbReference>
<dbReference type="EnsemblMetazoa" id="G4352.8">
    <property type="protein sequence ID" value="G4352.8:cds"/>
    <property type="gene ID" value="G4352"/>
</dbReference>
<dbReference type="AlphaFoldDB" id="A0A8W8N4U5"/>
<protein>
    <recommendedName>
        <fullName evidence="3">Sulfotransferase domain-containing protein</fullName>
    </recommendedName>
</protein>
<evidence type="ECO:0000313" key="5">
    <source>
        <dbReference type="Proteomes" id="UP000005408"/>
    </source>
</evidence>
<evidence type="ECO:0000259" key="3">
    <source>
        <dbReference type="Pfam" id="PF00685"/>
    </source>
</evidence>
<dbReference type="Pfam" id="PF00685">
    <property type="entry name" value="Sulfotransfer_1"/>
    <property type="match status" value="1"/>
</dbReference>
<dbReference type="EnsemblMetazoa" id="G4352.9">
    <property type="protein sequence ID" value="G4352.9:cds"/>
    <property type="gene ID" value="G4352"/>
</dbReference>
<dbReference type="EnsemblMetazoa" id="G4352.2">
    <property type="protein sequence ID" value="G4352.2:cds"/>
    <property type="gene ID" value="G4352"/>
</dbReference>
<dbReference type="InterPro" id="IPR000863">
    <property type="entry name" value="Sulfotransferase_dom"/>
</dbReference>
<organism evidence="4 5">
    <name type="scientific">Magallana gigas</name>
    <name type="common">Pacific oyster</name>
    <name type="synonym">Crassostrea gigas</name>
    <dbReference type="NCBI Taxonomy" id="29159"/>
    <lineage>
        <taxon>Eukaryota</taxon>
        <taxon>Metazoa</taxon>
        <taxon>Spiralia</taxon>
        <taxon>Lophotrochozoa</taxon>
        <taxon>Mollusca</taxon>
        <taxon>Bivalvia</taxon>
        <taxon>Autobranchia</taxon>
        <taxon>Pteriomorphia</taxon>
        <taxon>Ostreida</taxon>
        <taxon>Ostreoidea</taxon>
        <taxon>Ostreidae</taxon>
        <taxon>Magallana</taxon>
    </lineage>
</organism>
<dbReference type="EnsemblMetazoa" id="G4352.5">
    <property type="protein sequence ID" value="G4352.5:cds"/>
    <property type="gene ID" value="G4352"/>
</dbReference>
<proteinExistence type="inferred from homology"/>
<comment type="similarity">
    <text evidence="1">Belongs to the sulfotransferase 1 family.</text>
</comment>
<evidence type="ECO:0000256" key="2">
    <source>
        <dbReference type="ARBA" id="ARBA00022679"/>
    </source>
</evidence>
<dbReference type="EnsemblMetazoa" id="G4352.1">
    <property type="protein sequence ID" value="G4352.1:cds"/>
    <property type="gene ID" value="G4352"/>
</dbReference>
<dbReference type="SUPFAM" id="SSF52540">
    <property type="entry name" value="P-loop containing nucleoside triphosphate hydrolases"/>
    <property type="match status" value="1"/>
</dbReference>
<reference evidence="4" key="1">
    <citation type="submission" date="2022-08" db="UniProtKB">
        <authorList>
            <consortium name="EnsemblMetazoa"/>
        </authorList>
    </citation>
    <scope>IDENTIFICATION</scope>
    <source>
        <strain evidence="4">05x7-T-G4-1.051#20</strain>
    </source>
</reference>
<name>A0A8W8N4U5_MAGGI</name>
<dbReference type="GO" id="GO:0008146">
    <property type="term" value="F:sulfotransferase activity"/>
    <property type="evidence" value="ECO:0007669"/>
    <property type="project" value="InterPro"/>
</dbReference>
<dbReference type="Gene3D" id="3.40.50.300">
    <property type="entry name" value="P-loop containing nucleotide triphosphate hydrolases"/>
    <property type="match status" value="1"/>
</dbReference>